<dbReference type="Proteomes" id="UP000310108">
    <property type="component" value="Unassembled WGS sequence"/>
</dbReference>
<comment type="caution">
    <text evidence="1">The sequence shown here is derived from an EMBL/GenBank/DDBJ whole genome shotgun (WGS) entry which is preliminary data.</text>
</comment>
<evidence type="ECO:0000313" key="2">
    <source>
        <dbReference type="Proteomes" id="UP000310108"/>
    </source>
</evidence>
<gene>
    <name evidence="1" type="ORF">CTA1_4947</name>
</gene>
<protein>
    <submittedName>
        <fullName evidence="1">Uncharacterized protein</fullName>
    </submittedName>
</protein>
<sequence>MIARKIINTSAEDVPREKIAALTGDVGQKLKHYATKNQSASTIYNDVRRQPIEGDSAELSSVIAIRSHIDIDMMEKVVLPFLHHLDSPNQGNENHNKEIRYGVVANMMPSHLQ</sequence>
<keyword evidence="2" id="KW-1185">Reference proteome</keyword>
<dbReference type="AlphaFoldDB" id="A0A4U6WZK2"/>
<organism evidence="1 2">
    <name type="scientific">Colletotrichum tanaceti</name>
    <dbReference type="NCBI Taxonomy" id="1306861"/>
    <lineage>
        <taxon>Eukaryota</taxon>
        <taxon>Fungi</taxon>
        <taxon>Dikarya</taxon>
        <taxon>Ascomycota</taxon>
        <taxon>Pezizomycotina</taxon>
        <taxon>Sordariomycetes</taxon>
        <taxon>Hypocreomycetidae</taxon>
        <taxon>Glomerellales</taxon>
        <taxon>Glomerellaceae</taxon>
        <taxon>Colletotrichum</taxon>
        <taxon>Colletotrichum destructivum species complex</taxon>
    </lineage>
</organism>
<accession>A0A4U6WZK2</accession>
<name>A0A4U6WZK2_9PEZI</name>
<proteinExistence type="predicted"/>
<reference evidence="1 2" key="1">
    <citation type="journal article" date="2019" name="PLoS ONE">
        <title>Comparative genome analysis indicates high evolutionary potential of pathogenicity genes in Colletotrichum tanaceti.</title>
        <authorList>
            <person name="Lelwala R.V."/>
            <person name="Korhonen P.K."/>
            <person name="Young N.D."/>
            <person name="Scott J.B."/>
            <person name="Ades P.A."/>
            <person name="Gasser R.B."/>
            <person name="Taylor P.W.J."/>
        </authorList>
    </citation>
    <scope>NUCLEOTIDE SEQUENCE [LARGE SCALE GENOMIC DNA]</scope>
    <source>
        <strain evidence="1">BRIP57314</strain>
    </source>
</reference>
<evidence type="ECO:0000313" key="1">
    <source>
        <dbReference type="EMBL" id="TKW48184.1"/>
    </source>
</evidence>
<dbReference type="EMBL" id="PJEX01001544">
    <property type="protein sequence ID" value="TKW48184.1"/>
    <property type="molecule type" value="Genomic_DNA"/>
</dbReference>